<dbReference type="PANTHER" id="PTHR34773:SF1">
    <property type="entry name" value="FLAGELLAR SECRETION CHAPERONE FLIS"/>
    <property type="match status" value="1"/>
</dbReference>
<dbReference type="SUPFAM" id="SSF101116">
    <property type="entry name" value="Flagellar export chaperone FliS"/>
    <property type="match status" value="1"/>
</dbReference>
<dbReference type="PANTHER" id="PTHR34773">
    <property type="entry name" value="FLAGELLAR SECRETION CHAPERONE FLIS"/>
    <property type="match status" value="1"/>
</dbReference>
<organism evidence="6 7">
    <name type="scientific">Carnobacterium antarcticum</name>
    <dbReference type="NCBI Taxonomy" id="2126436"/>
    <lineage>
        <taxon>Bacteria</taxon>
        <taxon>Bacillati</taxon>
        <taxon>Bacillota</taxon>
        <taxon>Bacilli</taxon>
        <taxon>Lactobacillales</taxon>
        <taxon>Carnobacteriaceae</taxon>
        <taxon>Carnobacterium</taxon>
    </lineage>
</organism>
<dbReference type="EMBL" id="JBHUFF010000008">
    <property type="protein sequence ID" value="MFD1798910.1"/>
    <property type="molecule type" value="Genomic_DNA"/>
</dbReference>
<keyword evidence="6" id="KW-0282">Flagellum</keyword>
<evidence type="ECO:0000256" key="3">
    <source>
        <dbReference type="ARBA" id="ARBA00022490"/>
    </source>
</evidence>
<name>A0ABW4NLN2_9LACT</name>
<dbReference type="RefSeq" id="WP_058919304.1">
    <property type="nucleotide sequence ID" value="NZ_JBHSQC010000015.1"/>
</dbReference>
<evidence type="ECO:0000256" key="2">
    <source>
        <dbReference type="ARBA" id="ARBA00008787"/>
    </source>
</evidence>
<evidence type="ECO:0000313" key="6">
    <source>
        <dbReference type="EMBL" id="MFD1798910.1"/>
    </source>
</evidence>
<keyword evidence="6" id="KW-0966">Cell projection</keyword>
<sequence>MGYNRNIPDVYKQNQILNATPKKLVILLYEGAIKNLKLAELSAAEKKIEATGNALIKAQDIIRELMSTLDFENGGEVAGNLNQLYDYLMTEIIKANISKQPEDIARSRVMLEELRDTWIEV</sequence>
<gene>
    <name evidence="6" type="primary">fliS</name>
    <name evidence="6" type="ORF">ACFSBK_03415</name>
</gene>
<dbReference type="InterPro" id="IPR036584">
    <property type="entry name" value="FliS_sf"/>
</dbReference>
<dbReference type="Gene3D" id="1.20.120.340">
    <property type="entry name" value="Flagellar protein FliS"/>
    <property type="match status" value="1"/>
</dbReference>
<comment type="caution">
    <text evidence="6">The sequence shown here is derived from an EMBL/GenBank/DDBJ whole genome shotgun (WGS) entry which is preliminary data.</text>
</comment>
<dbReference type="CDD" id="cd16098">
    <property type="entry name" value="FliS"/>
    <property type="match status" value="1"/>
</dbReference>
<comment type="subcellular location">
    <subcellularLocation>
        <location evidence="1">Cytoplasm</location>
        <location evidence="1">Cytosol</location>
    </subcellularLocation>
</comment>
<keyword evidence="5" id="KW-0143">Chaperone</keyword>
<protein>
    <submittedName>
        <fullName evidence="6">Flagellar export chaperone FliS</fullName>
    </submittedName>
</protein>
<evidence type="ECO:0000313" key="7">
    <source>
        <dbReference type="Proteomes" id="UP001597285"/>
    </source>
</evidence>
<dbReference type="Proteomes" id="UP001597285">
    <property type="component" value="Unassembled WGS sequence"/>
</dbReference>
<dbReference type="NCBIfam" id="TIGR00208">
    <property type="entry name" value="fliS"/>
    <property type="match status" value="1"/>
</dbReference>
<dbReference type="InterPro" id="IPR003713">
    <property type="entry name" value="FliS"/>
</dbReference>
<keyword evidence="4" id="KW-1005">Bacterial flagellum biogenesis</keyword>
<keyword evidence="3" id="KW-0963">Cytoplasm</keyword>
<accession>A0ABW4NLN2</accession>
<dbReference type="Pfam" id="PF02561">
    <property type="entry name" value="FliS"/>
    <property type="match status" value="1"/>
</dbReference>
<keyword evidence="7" id="KW-1185">Reference proteome</keyword>
<evidence type="ECO:0000256" key="5">
    <source>
        <dbReference type="ARBA" id="ARBA00023186"/>
    </source>
</evidence>
<comment type="similarity">
    <text evidence="2">Belongs to the FliS family.</text>
</comment>
<dbReference type="PIRSF" id="PIRSF039090">
    <property type="entry name" value="Flis"/>
    <property type="match status" value="1"/>
</dbReference>
<reference evidence="7" key="1">
    <citation type="journal article" date="2019" name="Int. J. Syst. Evol. Microbiol.">
        <title>The Global Catalogue of Microorganisms (GCM) 10K type strain sequencing project: providing services to taxonomists for standard genome sequencing and annotation.</title>
        <authorList>
            <consortium name="The Broad Institute Genomics Platform"/>
            <consortium name="The Broad Institute Genome Sequencing Center for Infectious Disease"/>
            <person name="Wu L."/>
            <person name="Ma J."/>
        </authorList>
    </citation>
    <scope>NUCLEOTIDE SEQUENCE [LARGE SCALE GENOMIC DNA]</scope>
    <source>
        <strain evidence="7">KCTC 42143</strain>
    </source>
</reference>
<evidence type="ECO:0000256" key="4">
    <source>
        <dbReference type="ARBA" id="ARBA00022795"/>
    </source>
</evidence>
<keyword evidence="6" id="KW-0969">Cilium</keyword>
<proteinExistence type="inferred from homology"/>
<evidence type="ECO:0000256" key="1">
    <source>
        <dbReference type="ARBA" id="ARBA00004514"/>
    </source>
</evidence>